<dbReference type="InterPro" id="IPR037519">
    <property type="entry name" value="LITAF_fam"/>
</dbReference>
<dbReference type="Proteomes" id="UP001549920">
    <property type="component" value="Unassembled WGS sequence"/>
</dbReference>
<evidence type="ECO:0000256" key="3">
    <source>
        <dbReference type="ARBA" id="ARBA00004630"/>
    </source>
</evidence>
<protein>
    <recommendedName>
        <fullName evidence="10">LITAF domain-containing protein</fullName>
    </recommendedName>
</protein>
<feature type="compositionally biased region" description="Basic and acidic residues" evidence="8">
    <location>
        <begin position="1"/>
        <end position="10"/>
    </location>
</feature>
<evidence type="ECO:0000256" key="8">
    <source>
        <dbReference type="SAM" id="MobiDB-lite"/>
    </source>
</evidence>
<evidence type="ECO:0000256" key="9">
    <source>
        <dbReference type="SAM" id="Phobius"/>
    </source>
</evidence>
<reference evidence="11 12" key="1">
    <citation type="submission" date="2024-06" db="EMBL/GenBank/DDBJ databases">
        <title>A chromosome-level genome assembly of beet webworm, Loxostege sticticalis.</title>
        <authorList>
            <person name="Zhang Y."/>
        </authorList>
    </citation>
    <scope>NUCLEOTIDE SEQUENCE [LARGE SCALE GENOMIC DNA]</scope>
    <source>
        <strain evidence="11">AQ026</strain>
        <tissue evidence="11">Whole body</tissue>
    </source>
</reference>
<evidence type="ECO:0000256" key="5">
    <source>
        <dbReference type="ARBA" id="ARBA00022723"/>
    </source>
</evidence>
<feature type="domain" description="LITAF" evidence="10">
    <location>
        <begin position="47"/>
        <end position="131"/>
    </location>
</feature>
<comment type="similarity">
    <text evidence="4">Belongs to the CDIP1/LITAF family.</text>
</comment>
<evidence type="ECO:0000256" key="2">
    <source>
        <dbReference type="ARBA" id="ARBA00004481"/>
    </source>
</evidence>
<comment type="caution">
    <text evidence="11">The sequence shown here is derived from an EMBL/GenBank/DDBJ whole genome shotgun (WGS) entry which is preliminary data.</text>
</comment>
<dbReference type="Pfam" id="PF10601">
    <property type="entry name" value="zf-LITAF-like"/>
    <property type="match status" value="1"/>
</dbReference>
<evidence type="ECO:0000256" key="4">
    <source>
        <dbReference type="ARBA" id="ARBA00005975"/>
    </source>
</evidence>
<feature type="compositionally biased region" description="Pro residues" evidence="8">
    <location>
        <begin position="12"/>
        <end position="37"/>
    </location>
</feature>
<keyword evidence="9" id="KW-0812">Transmembrane</keyword>
<evidence type="ECO:0000313" key="11">
    <source>
        <dbReference type="EMBL" id="KAL0883745.1"/>
    </source>
</evidence>
<feature type="region of interest" description="Disordered" evidence="8">
    <location>
        <begin position="1"/>
        <end position="37"/>
    </location>
</feature>
<keyword evidence="9" id="KW-1133">Transmembrane helix</keyword>
<dbReference type="SMART" id="SM00714">
    <property type="entry name" value="LITAF"/>
    <property type="match status" value="1"/>
</dbReference>
<gene>
    <name evidence="11" type="ORF">ABMA27_015850</name>
</gene>
<name>A0ABR3I4P0_LOXSC</name>
<evidence type="ECO:0000259" key="10">
    <source>
        <dbReference type="PROSITE" id="PS51837"/>
    </source>
</evidence>
<keyword evidence="6" id="KW-0862">Zinc</keyword>
<evidence type="ECO:0000256" key="1">
    <source>
        <dbReference type="ARBA" id="ARBA00004414"/>
    </source>
</evidence>
<comment type="subcellular location">
    <subcellularLocation>
        <location evidence="2">Endosome membrane</location>
        <topology evidence="2">Peripheral membrane protein</topology>
    </subcellularLocation>
    <subcellularLocation>
        <location evidence="1">Late endosome membrane</location>
    </subcellularLocation>
    <subcellularLocation>
        <location evidence="3">Lysosome membrane</location>
        <topology evidence="3">Peripheral membrane protein</topology>
        <orientation evidence="3">Cytoplasmic side</orientation>
    </subcellularLocation>
</comment>
<evidence type="ECO:0000313" key="12">
    <source>
        <dbReference type="Proteomes" id="UP001549920"/>
    </source>
</evidence>
<evidence type="ECO:0000256" key="6">
    <source>
        <dbReference type="ARBA" id="ARBA00022833"/>
    </source>
</evidence>
<keyword evidence="12" id="KW-1185">Reference proteome</keyword>
<feature type="transmembrane region" description="Helical" evidence="9">
    <location>
        <begin position="89"/>
        <end position="107"/>
    </location>
</feature>
<dbReference type="PANTHER" id="PTHR23292">
    <property type="entry name" value="LIPOPOLYSACCHARIDE-INDUCED TUMOR NECROSIS FACTOR-ALPHA FACTOR"/>
    <property type="match status" value="1"/>
</dbReference>
<proteinExistence type="inferred from homology"/>
<keyword evidence="7 9" id="KW-0472">Membrane</keyword>
<evidence type="ECO:0000256" key="7">
    <source>
        <dbReference type="ARBA" id="ARBA00023136"/>
    </source>
</evidence>
<dbReference type="EMBL" id="JBEUOH010000008">
    <property type="protein sequence ID" value="KAL0883745.1"/>
    <property type="molecule type" value="Genomic_DNA"/>
</dbReference>
<accession>A0ABR3I4P0</accession>
<keyword evidence="5" id="KW-0479">Metal-binding</keyword>
<dbReference type="InterPro" id="IPR006629">
    <property type="entry name" value="LITAF"/>
</dbReference>
<dbReference type="PROSITE" id="PS51837">
    <property type="entry name" value="LITAF"/>
    <property type="match status" value="1"/>
</dbReference>
<organism evidence="11 12">
    <name type="scientific">Loxostege sticticalis</name>
    <name type="common">Beet webworm moth</name>
    <dbReference type="NCBI Taxonomy" id="481309"/>
    <lineage>
        <taxon>Eukaryota</taxon>
        <taxon>Metazoa</taxon>
        <taxon>Ecdysozoa</taxon>
        <taxon>Arthropoda</taxon>
        <taxon>Hexapoda</taxon>
        <taxon>Insecta</taxon>
        <taxon>Pterygota</taxon>
        <taxon>Neoptera</taxon>
        <taxon>Endopterygota</taxon>
        <taxon>Lepidoptera</taxon>
        <taxon>Glossata</taxon>
        <taxon>Ditrysia</taxon>
        <taxon>Pyraloidea</taxon>
        <taxon>Crambidae</taxon>
        <taxon>Pyraustinae</taxon>
        <taxon>Loxostege</taxon>
    </lineage>
</organism>
<sequence length="131" mass="14345">MNPEYSEKQRMAPPPYSSSEQPPGPPPGFYPPPPGPVPVQTTTVYPATVAVVTTNVAAMGSQPSHTFCKSCHQDITTVIRHKATTKTHLFALLLCIIGCWPCAWIPYCVDSCHNVDHYCPHCNAYLGSYLN</sequence>
<dbReference type="PANTHER" id="PTHR23292:SF14">
    <property type="entry name" value="FI16615P1-RELATED"/>
    <property type="match status" value="1"/>
</dbReference>